<dbReference type="eggNOG" id="COG0223">
    <property type="taxonomic scope" value="Bacteria"/>
</dbReference>
<dbReference type="PANTHER" id="PTHR11138:SF5">
    <property type="entry name" value="METHIONYL-TRNA FORMYLTRANSFERASE, MITOCHONDRIAL"/>
    <property type="match status" value="1"/>
</dbReference>
<dbReference type="GO" id="GO:0005829">
    <property type="term" value="C:cytosol"/>
    <property type="evidence" value="ECO:0007669"/>
    <property type="project" value="TreeGrafter"/>
</dbReference>
<dbReference type="InterPro" id="IPR044135">
    <property type="entry name" value="Met-tRNA-FMT_C"/>
</dbReference>
<dbReference type="InterPro" id="IPR005794">
    <property type="entry name" value="Fmt"/>
</dbReference>
<dbReference type="Gene3D" id="3.10.25.10">
    <property type="entry name" value="Formyl transferase, C-terminal domain"/>
    <property type="match status" value="1"/>
</dbReference>
<evidence type="ECO:0000259" key="9">
    <source>
        <dbReference type="Pfam" id="PF00551"/>
    </source>
</evidence>
<dbReference type="AlphaFoldDB" id="A0A059KLU7"/>
<dbReference type="PANTHER" id="PTHR11138">
    <property type="entry name" value="METHIONYL-TRNA FORMYLTRANSFERASE"/>
    <property type="match status" value="1"/>
</dbReference>
<keyword evidence="12" id="KW-1185">Reference proteome</keyword>
<comment type="function">
    <text evidence="1 8">Attaches a formyl group to the free amino group of methionyl-tRNA(fMet). The formyl group appears to play a dual role in the initiator identity of N-formylmethionyl-tRNA by promoting its recognition by IF2 and preventing the misappropriation of this tRNA by the elongation apparatus.</text>
</comment>
<feature type="domain" description="Formyl transferase C-terminal" evidence="10">
    <location>
        <begin position="219"/>
        <end position="313"/>
    </location>
</feature>
<dbReference type="EMBL" id="AZRA01000055">
    <property type="protein sequence ID" value="KDB52184.1"/>
    <property type="molecule type" value="Genomic_DNA"/>
</dbReference>
<dbReference type="SUPFAM" id="SSF50486">
    <property type="entry name" value="FMT C-terminal domain-like"/>
    <property type="match status" value="1"/>
</dbReference>
<comment type="similarity">
    <text evidence="2 8">Belongs to the Fmt family.</text>
</comment>
<dbReference type="Gene3D" id="3.40.50.170">
    <property type="entry name" value="Formyl transferase, N-terminal domain"/>
    <property type="match status" value="1"/>
</dbReference>
<dbReference type="EC" id="2.1.2.9" evidence="3 8"/>
<dbReference type="CDD" id="cd08646">
    <property type="entry name" value="FMT_core_Met-tRNA-FMT_N"/>
    <property type="match status" value="1"/>
</dbReference>
<dbReference type="Pfam" id="PF00551">
    <property type="entry name" value="Formyl_trans_N"/>
    <property type="match status" value="1"/>
</dbReference>
<protein>
    <recommendedName>
        <fullName evidence="4 8">Methionyl-tRNA formyltransferase</fullName>
        <ecNumber evidence="3 8">2.1.2.9</ecNumber>
    </recommendedName>
</protein>
<comment type="catalytic activity">
    <reaction evidence="7 8">
        <text>L-methionyl-tRNA(fMet) + (6R)-10-formyltetrahydrofolate = N-formyl-L-methionyl-tRNA(fMet) + (6S)-5,6,7,8-tetrahydrofolate + H(+)</text>
        <dbReference type="Rhea" id="RHEA:24380"/>
        <dbReference type="Rhea" id="RHEA-COMP:9952"/>
        <dbReference type="Rhea" id="RHEA-COMP:9953"/>
        <dbReference type="ChEBI" id="CHEBI:15378"/>
        <dbReference type="ChEBI" id="CHEBI:57453"/>
        <dbReference type="ChEBI" id="CHEBI:78530"/>
        <dbReference type="ChEBI" id="CHEBI:78844"/>
        <dbReference type="ChEBI" id="CHEBI:195366"/>
        <dbReference type="EC" id="2.1.2.9"/>
    </reaction>
</comment>
<dbReference type="NCBIfam" id="TIGR00460">
    <property type="entry name" value="fmt"/>
    <property type="match status" value="1"/>
</dbReference>
<evidence type="ECO:0000256" key="8">
    <source>
        <dbReference type="HAMAP-Rule" id="MF_00182"/>
    </source>
</evidence>
<dbReference type="STRING" id="34103.SAMN05421778_102196"/>
<evidence type="ECO:0000256" key="4">
    <source>
        <dbReference type="ARBA" id="ARBA00016014"/>
    </source>
</evidence>
<proteinExistence type="inferred from homology"/>
<evidence type="ECO:0000256" key="3">
    <source>
        <dbReference type="ARBA" id="ARBA00012261"/>
    </source>
</evidence>
<dbReference type="SUPFAM" id="SSF53328">
    <property type="entry name" value="Formyltransferase"/>
    <property type="match status" value="1"/>
</dbReference>
<dbReference type="InterPro" id="IPR041711">
    <property type="entry name" value="Met-tRNA-FMT_N"/>
</dbReference>
<evidence type="ECO:0000256" key="5">
    <source>
        <dbReference type="ARBA" id="ARBA00022679"/>
    </source>
</evidence>
<feature type="domain" description="Formyl transferase N-terminal" evidence="9">
    <location>
        <begin position="14"/>
        <end position="196"/>
    </location>
</feature>
<evidence type="ECO:0000313" key="11">
    <source>
        <dbReference type="EMBL" id="KDB52184.1"/>
    </source>
</evidence>
<evidence type="ECO:0000256" key="7">
    <source>
        <dbReference type="ARBA" id="ARBA00048558"/>
    </source>
</evidence>
<dbReference type="InterPro" id="IPR002376">
    <property type="entry name" value="Formyl_transf_N"/>
</dbReference>
<dbReference type="Pfam" id="PF02911">
    <property type="entry name" value="Formyl_trans_C"/>
    <property type="match status" value="1"/>
</dbReference>
<dbReference type="PATRIC" id="fig|1286631.3.peg.2186"/>
<name>A0A059KLU7_9BURK</name>
<feature type="binding site" evidence="8">
    <location>
        <begin position="125"/>
        <end position="128"/>
    </location>
    <ligand>
        <name>(6S)-5,6,7,8-tetrahydrofolate</name>
        <dbReference type="ChEBI" id="CHEBI:57453"/>
    </ligand>
</feature>
<keyword evidence="5 8" id="KW-0808">Transferase</keyword>
<evidence type="ECO:0000259" key="10">
    <source>
        <dbReference type="Pfam" id="PF02911"/>
    </source>
</evidence>
<dbReference type="GO" id="GO:0004479">
    <property type="term" value="F:methionyl-tRNA formyltransferase activity"/>
    <property type="evidence" value="ECO:0007669"/>
    <property type="project" value="UniProtKB-UniRule"/>
</dbReference>
<reference evidence="11 12" key="1">
    <citation type="journal article" date="2014" name="FEMS Microbiol. Ecol.">
        <title>Sphaerotilus natans encrusted with nanoball-shaped Fe(III) oxide minerals formed by nitrate-reducing mixotrophic Fe(II) oxidation.</title>
        <authorList>
            <person name="Park S."/>
            <person name="Kim D.H."/>
            <person name="Lee J.H."/>
            <person name="Hur H.G."/>
        </authorList>
    </citation>
    <scope>NUCLEOTIDE SEQUENCE [LARGE SCALE GENOMIC DNA]</scope>
    <source>
        <strain evidence="11 12">DSM 6575</strain>
    </source>
</reference>
<accession>A0A059KLU7</accession>
<dbReference type="InterPro" id="IPR037022">
    <property type="entry name" value="Formyl_trans_C_sf"/>
</dbReference>
<evidence type="ECO:0000313" key="12">
    <source>
        <dbReference type="Proteomes" id="UP000026714"/>
    </source>
</evidence>
<dbReference type="InterPro" id="IPR005793">
    <property type="entry name" value="Formyl_trans_C"/>
</dbReference>
<evidence type="ECO:0000256" key="1">
    <source>
        <dbReference type="ARBA" id="ARBA00002606"/>
    </source>
</evidence>
<gene>
    <name evidence="8" type="primary">fmt</name>
    <name evidence="11" type="ORF">X805_22220</name>
</gene>
<keyword evidence="6 8" id="KW-0648">Protein biosynthesis</keyword>
<dbReference type="HAMAP" id="MF_00182">
    <property type="entry name" value="Formyl_trans"/>
    <property type="match status" value="1"/>
</dbReference>
<dbReference type="InterPro" id="IPR001555">
    <property type="entry name" value="GART_AS"/>
</dbReference>
<evidence type="ECO:0000256" key="2">
    <source>
        <dbReference type="ARBA" id="ARBA00010699"/>
    </source>
</evidence>
<dbReference type="InterPro" id="IPR036477">
    <property type="entry name" value="Formyl_transf_N_sf"/>
</dbReference>
<organism evidence="11 12">
    <name type="scientific">Sphaerotilus natans subsp. natans DSM 6575</name>
    <dbReference type="NCBI Taxonomy" id="1286631"/>
    <lineage>
        <taxon>Bacteria</taxon>
        <taxon>Pseudomonadati</taxon>
        <taxon>Pseudomonadota</taxon>
        <taxon>Betaproteobacteria</taxon>
        <taxon>Burkholderiales</taxon>
        <taxon>Sphaerotilaceae</taxon>
        <taxon>Sphaerotilus</taxon>
    </lineage>
</organism>
<dbReference type="Proteomes" id="UP000026714">
    <property type="component" value="Unassembled WGS sequence"/>
</dbReference>
<dbReference type="CDD" id="cd08704">
    <property type="entry name" value="Met_tRNA_FMT_C"/>
    <property type="match status" value="1"/>
</dbReference>
<comment type="caution">
    <text evidence="11">The sequence shown here is derived from an EMBL/GenBank/DDBJ whole genome shotgun (WGS) entry which is preliminary data.</text>
</comment>
<dbReference type="InterPro" id="IPR011034">
    <property type="entry name" value="Formyl_transferase-like_C_sf"/>
</dbReference>
<dbReference type="PROSITE" id="PS00373">
    <property type="entry name" value="GART"/>
    <property type="match status" value="1"/>
</dbReference>
<evidence type="ECO:0000256" key="6">
    <source>
        <dbReference type="ARBA" id="ARBA00022917"/>
    </source>
</evidence>
<sequence>MIAEPAQGLRVGFAGTPEFAREALAAMLGAGLSVPLVLTQPDRPAGRGMKLQPSPVKQLALEHGIAVAQPTSLKLDGRFPDEAAAAREALQAAQLDVLVVAAYGLILPRWVLALPRLGCLNIHGSILPRWRGAAPIHRAIEAGDAETGITLMQMDEGLDTGDMLAVEREPIGPDDTTALLHDRLARLGGRMIVAALADAAAGRLQPVPQPLEGVTYAHKIDKKEAAIDWTLPAAVIARRVRAFDPFPGASFVRGAETIKVWQARLADGQGAPGEVLVAEAGVLRVACGEGALEIERVQRPGGRRQPVREWLAGCDIRPGERLG</sequence>